<gene>
    <name evidence="2" type="ORF">KAK03_05200</name>
</gene>
<dbReference type="Proteomes" id="UP000676246">
    <property type="component" value="Unassembled WGS sequence"/>
</dbReference>
<name>A0A940YBY7_9BURK</name>
<dbReference type="EMBL" id="JAGQDD010000002">
    <property type="protein sequence ID" value="MBQ0929877.1"/>
    <property type="molecule type" value="Genomic_DNA"/>
</dbReference>
<feature type="chain" id="PRO_5038027179" evidence="1">
    <location>
        <begin position="23"/>
        <end position="234"/>
    </location>
</feature>
<dbReference type="AlphaFoldDB" id="A0A940YBY7"/>
<feature type="signal peptide" evidence="1">
    <location>
        <begin position="1"/>
        <end position="22"/>
    </location>
</feature>
<sequence length="234" mass="24129">MRHAQILLPLVLLLSSSGPAHAQVYVDVKAHAVGGSLGSQPPYDLTEHNVGNALSTYTAAAEGGLADGFWSRCSTSASFGRVQTSVASANYPLTMIGSASCEANAWVFDGIIAAAPGVAVGEPMTYTAKVSLSTSTPGPMDDFHFVGVCIGLAGKSVCSDVSGTVPDVSGTVSVRVKTTAGTRLPLYLSVSSRVRGDFWGTRSPSAGIDKMVRLKMSSNKTGANITGESGYTYQ</sequence>
<reference evidence="2 3" key="1">
    <citation type="submission" date="2021-04" db="EMBL/GenBank/DDBJ databases">
        <title>The genome sequence of Ideonella sp. 3Y2.</title>
        <authorList>
            <person name="Liu Y."/>
        </authorList>
    </citation>
    <scope>NUCLEOTIDE SEQUENCE [LARGE SCALE GENOMIC DNA]</scope>
    <source>
        <strain evidence="2 3">3Y2</strain>
    </source>
</reference>
<comment type="caution">
    <text evidence="2">The sequence shown here is derived from an EMBL/GenBank/DDBJ whole genome shotgun (WGS) entry which is preliminary data.</text>
</comment>
<dbReference type="RefSeq" id="WP_210852118.1">
    <property type="nucleotide sequence ID" value="NZ_JAGQDD010000002.1"/>
</dbReference>
<evidence type="ECO:0000313" key="3">
    <source>
        <dbReference type="Proteomes" id="UP000676246"/>
    </source>
</evidence>
<accession>A0A940YBY7</accession>
<protein>
    <submittedName>
        <fullName evidence="2">Uncharacterized protein</fullName>
    </submittedName>
</protein>
<organism evidence="2 3">
    <name type="scientific">Ideonella alba</name>
    <dbReference type="NCBI Taxonomy" id="2824118"/>
    <lineage>
        <taxon>Bacteria</taxon>
        <taxon>Pseudomonadati</taxon>
        <taxon>Pseudomonadota</taxon>
        <taxon>Betaproteobacteria</taxon>
        <taxon>Burkholderiales</taxon>
        <taxon>Sphaerotilaceae</taxon>
        <taxon>Ideonella</taxon>
    </lineage>
</organism>
<keyword evidence="1" id="KW-0732">Signal</keyword>
<evidence type="ECO:0000256" key="1">
    <source>
        <dbReference type="SAM" id="SignalP"/>
    </source>
</evidence>
<proteinExistence type="predicted"/>
<keyword evidence="3" id="KW-1185">Reference proteome</keyword>
<evidence type="ECO:0000313" key="2">
    <source>
        <dbReference type="EMBL" id="MBQ0929877.1"/>
    </source>
</evidence>